<evidence type="ECO:0000313" key="2">
    <source>
        <dbReference type="Proteomes" id="UP000297741"/>
    </source>
</evidence>
<organism evidence="1 2">
    <name type="scientific">Pseudotabrizicola sediminis</name>
    <dbReference type="NCBI Taxonomy" id="2486418"/>
    <lineage>
        <taxon>Bacteria</taxon>
        <taxon>Pseudomonadati</taxon>
        <taxon>Pseudomonadota</taxon>
        <taxon>Alphaproteobacteria</taxon>
        <taxon>Rhodobacterales</taxon>
        <taxon>Paracoccaceae</taxon>
        <taxon>Pseudotabrizicola</taxon>
    </lineage>
</organism>
<dbReference type="Proteomes" id="UP000297741">
    <property type="component" value="Unassembled WGS sequence"/>
</dbReference>
<accession>A0ABY2KMB2</accession>
<reference evidence="1 2" key="1">
    <citation type="submission" date="2018-11" db="EMBL/GenBank/DDBJ databases">
        <title>Tabrizicola sp. isolated from sediment of alpine lake.</title>
        <authorList>
            <person name="Liu Z."/>
        </authorList>
    </citation>
    <scope>NUCLEOTIDE SEQUENCE [LARGE SCALE GENOMIC DNA]</scope>
    <source>
        <strain evidence="1 2">DRYC-M-16</strain>
    </source>
</reference>
<gene>
    <name evidence="1" type="ORF">EEB11_09725</name>
</gene>
<protein>
    <submittedName>
        <fullName evidence="1">Uncharacterized protein</fullName>
    </submittedName>
</protein>
<name>A0ABY2KMB2_9RHOB</name>
<keyword evidence="2" id="KW-1185">Reference proteome</keyword>
<comment type="caution">
    <text evidence="1">The sequence shown here is derived from an EMBL/GenBank/DDBJ whole genome shotgun (WGS) entry which is preliminary data.</text>
</comment>
<evidence type="ECO:0000313" key="1">
    <source>
        <dbReference type="EMBL" id="TGD43645.1"/>
    </source>
</evidence>
<dbReference type="EMBL" id="RPEM01000005">
    <property type="protein sequence ID" value="TGD43645.1"/>
    <property type="molecule type" value="Genomic_DNA"/>
</dbReference>
<sequence length="127" mass="14094">MSFVRFEPGAVCLPGLDADADERTVRQKGAVVSLIFGTTDDYVLIVCNFTAGQQTGVGFWLKTDVEAQEEAIRAYEQTILREAEEKAAKLAKDEADRAAHAAWHRSAPPDEVLLHWAKSYSAWGVRR</sequence>
<dbReference type="RefSeq" id="WP_135430753.1">
    <property type="nucleotide sequence ID" value="NZ_RPEM01000005.1"/>
</dbReference>
<proteinExistence type="predicted"/>